<evidence type="ECO:0000259" key="1">
    <source>
        <dbReference type="Pfam" id="PF01370"/>
    </source>
</evidence>
<dbReference type="InterPro" id="IPR036291">
    <property type="entry name" value="NAD(P)-bd_dom_sf"/>
</dbReference>
<dbReference type="EMBL" id="JAGPXD010000003">
    <property type="protein sequence ID" value="KAH7361955.1"/>
    <property type="molecule type" value="Genomic_DNA"/>
</dbReference>
<dbReference type="Gene3D" id="3.40.50.720">
    <property type="entry name" value="NAD(P)-binding Rossmann-like Domain"/>
    <property type="match status" value="1"/>
</dbReference>
<reference evidence="2" key="1">
    <citation type="journal article" date="2021" name="Nat. Commun.">
        <title>Genetic determinants of endophytism in the Arabidopsis root mycobiome.</title>
        <authorList>
            <person name="Mesny F."/>
            <person name="Miyauchi S."/>
            <person name="Thiergart T."/>
            <person name="Pickel B."/>
            <person name="Atanasova L."/>
            <person name="Karlsson M."/>
            <person name="Huettel B."/>
            <person name="Barry K.W."/>
            <person name="Haridas S."/>
            <person name="Chen C."/>
            <person name="Bauer D."/>
            <person name="Andreopoulos W."/>
            <person name="Pangilinan J."/>
            <person name="LaButti K."/>
            <person name="Riley R."/>
            <person name="Lipzen A."/>
            <person name="Clum A."/>
            <person name="Drula E."/>
            <person name="Henrissat B."/>
            <person name="Kohler A."/>
            <person name="Grigoriev I.V."/>
            <person name="Martin F.M."/>
            <person name="Hacquard S."/>
        </authorList>
    </citation>
    <scope>NUCLEOTIDE SEQUENCE</scope>
    <source>
        <strain evidence="2">MPI-CAGE-AT-0016</strain>
    </source>
</reference>
<comment type="caution">
    <text evidence="2">The sequence shown here is derived from an EMBL/GenBank/DDBJ whole genome shotgun (WGS) entry which is preliminary data.</text>
</comment>
<gene>
    <name evidence="2" type="ORF">B0T11DRAFT_338872</name>
</gene>
<dbReference type="PANTHER" id="PTHR48079">
    <property type="entry name" value="PROTEIN YEEZ"/>
    <property type="match status" value="1"/>
</dbReference>
<dbReference type="PANTHER" id="PTHR48079:SF6">
    <property type="entry name" value="NAD(P)-BINDING DOMAIN-CONTAINING PROTEIN-RELATED"/>
    <property type="match status" value="1"/>
</dbReference>
<dbReference type="GO" id="GO:0005737">
    <property type="term" value="C:cytoplasm"/>
    <property type="evidence" value="ECO:0007669"/>
    <property type="project" value="TreeGrafter"/>
</dbReference>
<dbReference type="InterPro" id="IPR001509">
    <property type="entry name" value="Epimerase_deHydtase"/>
</dbReference>
<dbReference type="GO" id="GO:0004029">
    <property type="term" value="F:aldehyde dehydrogenase (NAD+) activity"/>
    <property type="evidence" value="ECO:0007669"/>
    <property type="project" value="TreeGrafter"/>
</dbReference>
<proteinExistence type="predicted"/>
<evidence type="ECO:0000313" key="3">
    <source>
        <dbReference type="Proteomes" id="UP000813385"/>
    </source>
</evidence>
<accession>A0A8K0TEB2</accession>
<protein>
    <recommendedName>
        <fullName evidence="1">NAD-dependent epimerase/dehydratase domain-containing protein</fullName>
    </recommendedName>
</protein>
<dbReference type="AlphaFoldDB" id="A0A8K0TEB2"/>
<dbReference type="SUPFAM" id="SSF51735">
    <property type="entry name" value="NAD(P)-binding Rossmann-fold domains"/>
    <property type="match status" value="1"/>
</dbReference>
<dbReference type="Pfam" id="PF01370">
    <property type="entry name" value="Epimerase"/>
    <property type="match status" value="1"/>
</dbReference>
<evidence type="ECO:0000313" key="2">
    <source>
        <dbReference type="EMBL" id="KAH7361955.1"/>
    </source>
</evidence>
<name>A0A8K0TEB2_9PEZI</name>
<dbReference type="OrthoDB" id="10262413at2759"/>
<dbReference type="Proteomes" id="UP000813385">
    <property type="component" value="Unassembled WGS sequence"/>
</dbReference>
<keyword evidence="3" id="KW-1185">Reference proteome</keyword>
<sequence>MPQNILITGAAGYIGGSILADFLKQDEGPIRNARFTAVVRSADQAEKIVKLGVNVVKLDFADKKAVEAAIMGQEIDIVLHIASSHDPSLVGHLIAALGRRRQITGRPTSFVHTSGTTAFAPEAGWPAEEVKDTDDVYEIERRISANHPIRLTNGRVIEEGEAQGVNTFIVVVPSVYGKGTGEGKKLSLAFPIFIRASIKAKVVHQFDQDGTPAAAHISDVVSFYRLLTEAILSGKALRSGKEGYYFPMGHKTSNWAVMAAFAKHLHAANLVEEPEPRTWPSDEAAAEALGIPVFLVRIMGTHSIDLTPVKPFELGWKPRWDEELLLGSIDQEIQNVLEEDRL</sequence>
<feature type="domain" description="NAD-dependent epimerase/dehydratase" evidence="1">
    <location>
        <begin position="5"/>
        <end position="230"/>
    </location>
</feature>
<organism evidence="2 3">
    <name type="scientific">Plectosphaerella cucumerina</name>
    <dbReference type="NCBI Taxonomy" id="40658"/>
    <lineage>
        <taxon>Eukaryota</taxon>
        <taxon>Fungi</taxon>
        <taxon>Dikarya</taxon>
        <taxon>Ascomycota</taxon>
        <taxon>Pezizomycotina</taxon>
        <taxon>Sordariomycetes</taxon>
        <taxon>Hypocreomycetidae</taxon>
        <taxon>Glomerellales</taxon>
        <taxon>Plectosphaerellaceae</taxon>
        <taxon>Plectosphaerella</taxon>
    </lineage>
</organism>
<dbReference type="InterPro" id="IPR051783">
    <property type="entry name" value="NAD(P)-dependent_oxidoreduct"/>
</dbReference>